<evidence type="ECO:0000313" key="3">
    <source>
        <dbReference type="Proteomes" id="UP000095149"/>
    </source>
</evidence>
<dbReference type="EMBL" id="MEKH01000013">
    <property type="protein sequence ID" value="ODN97930.1"/>
    <property type="molecule type" value="Genomic_DNA"/>
</dbReference>
<organism evidence="2 3">
    <name type="scientific">Cryptococcus amylolentus CBS 6273</name>
    <dbReference type="NCBI Taxonomy" id="1296118"/>
    <lineage>
        <taxon>Eukaryota</taxon>
        <taxon>Fungi</taxon>
        <taxon>Dikarya</taxon>
        <taxon>Basidiomycota</taxon>
        <taxon>Agaricomycotina</taxon>
        <taxon>Tremellomycetes</taxon>
        <taxon>Tremellales</taxon>
        <taxon>Cryptococcaceae</taxon>
        <taxon>Cryptococcus</taxon>
    </lineage>
</organism>
<dbReference type="Proteomes" id="UP000095149">
    <property type="component" value="Unassembled WGS sequence"/>
</dbReference>
<evidence type="ECO:0000256" key="1">
    <source>
        <dbReference type="SAM" id="MobiDB-lite"/>
    </source>
</evidence>
<dbReference type="AlphaFoldDB" id="A0A1E3JAN7"/>
<comment type="caution">
    <text evidence="2">The sequence shown here is derived from an EMBL/GenBank/DDBJ whole genome shotgun (WGS) entry which is preliminary data.</text>
</comment>
<sequence>MSITPASRVGSTLDVIAHIFAVGDLASRDMYHCLLTSSTFFQAAAPALYHTLLISHACNPLKGASKTRAGAKARLETVSPYSKDMLLLLVQKVYLEYTQFAPGHAQDYWDFDCPCYPLPNVHSVIVQNLPKDPLWSQSSPPSIDFVKELCKMATKLHMGPYNYSYDTFGDSQIYIPLLPRLQIVCLSINAQEYDSAATLLEPYIRSKSCSSFTELLIYIWEEFSYPTSPSALLQMHKKRTTAPPSREISEEEFTAYHHVQVQEVQGQEVKEISEEALMKICGFWSCTKSLHLYNLNTALSREKRDPAGWAGAQLSERTSHIDQFVQRGIHRRRQRAQGLTKAETLPDQPLPITFHTASEFFDRNLWSGIWSKEEERYYTNFVRPSTQMRKLRQQVIRETGFKEDMLLNLSEKSLNRTLKLWRKLFLGGDRSYFSNCFGLCCFGSRMGTCDEESDGGESSDEGESDEEESDVDVWVSSDKEASDDEFFQPWGEGIDREARHRQLQMEMFANCEGYKMEDVDEAFVEGQSAWWRSRAGL</sequence>
<feature type="region of interest" description="Disordered" evidence="1">
    <location>
        <begin position="451"/>
        <end position="473"/>
    </location>
</feature>
<evidence type="ECO:0000313" key="2">
    <source>
        <dbReference type="EMBL" id="ODN97930.1"/>
    </source>
</evidence>
<name>A0A1E3JAN7_9TREE</name>
<accession>A0A1E3JAN7</accession>
<proteinExistence type="predicted"/>
<gene>
    <name evidence="2" type="ORF">I350_07566</name>
</gene>
<protein>
    <submittedName>
        <fullName evidence="2">Uncharacterized protein</fullName>
    </submittedName>
</protein>
<feature type="compositionally biased region" description="Acidic residues" evidence="1">
    <location>
        <begin position="451"/>
        <end position="471"/>
    </location>
</feature>
<reference evidence="2 3" key="1">
    <citation type="submission" date="2016-06" db="EMBL/GenBank/DDBJ databases">
        <title>Evolution of pathogenesis and genome organization in the Tremellales.</title>
        <authorList>
            <person name="Cuomo C."/>
            <person name="Litvintseva A."/>
            <person name="Heitman J."/>
            <person name="Chen Y."/>
            <person name="Sun S."/>
            <person name="Springer D."/>
            <person name="Dromer F."/>
            <person name="Young S."/>
            <person name="Zeng Q."/>
            <person name="Chapman S."/>
            <person name="Gujja S."/>
            <person name="Saif S."/>
            <person name="Birren B."/>
        </authorList>
    </citation>
    <scope>NUCLEOTIDE SEQUENCE [LARGE SCALE GENOMIC DNA]</scope>
    <source>
        <strain evidence="2 3">CBS 6273</strain>
    </source>
</reference>